<comment type="subcellular location">
    <subcellularLocation>
        <location evidence="1">Mitochondrion</location>
    </subcellularLocation>
</comment>
<reference evidence="4" key="1">
    <citation type="journal article" date="2023" name="G3 (Bethesda)">
        <title>Whole genome assembly and annotation of the endangered Caribbean coral Acropora cervicornis.</title>
        <authorList>
            <person name="Selwyn J.D."/>
            <person name="Vollmer S.V."/>
        </authorList>
    </citation>
    <scope>NUCLEOTIDE SEQUENCE</scope>
    <source>
        <strain evidence="4">K2</strain>
    </source>
</reference>
<protein>
    <recommendedName>
        <fullName evidence="1">Mitochondrial genome maintenance exonuclease 1</fullName>
        <ecNumber evidence="1">3.1.-.-</ecNumber>
    </recommendedName>
</protein>
<feature type="active site" evidence="1">
    <location>
        <position position="220"/>
    </location>
</feature>
<dbReference type="GO" id="GO:0005739">
    <property type="term" value="C:mitochondrion"/>
    <property type="evidence" value="ECO:0007669"/>
    <property type="project" value="UniProtKB-SubCell"/>
</dbReference>
<dbReference type="AlphaFoldDB" id="A0AAD9R087"/>
<organism evidence="4 5">
    <name type="scientific">Acropora cervicornis</name>
    <name type="common">Staghorn coral</name>
    <dbReference type="NCBI Taxonomy" id="6130"/>
    <lineage>
        <taxon>Eukaryota</taxon>
        <taxon>Metazoa</taxon>
        <taxon>Cnidaria</taxon>
        <taxon>Anthozoa</taxon>
        <taxon>Hexacorallia</taxon>
        <taxon>Scleractinia</taxon>
        <taxon>Astrocoeniina</taxon>
        <taxon>Acroporidae</taxon>
        <taxon>Acropora</taxon>
    </lineage>
</organism>
<dbReference type="EMBL" id="JARQWQ010000007">
    <property type="protein sequence ID" value="KAK2570660.1"/>
    <property type="molecule type" value="Genomic_DNA"/>
</dbReference>
<dbReference type="PANTHER" id="PTHR31340">
    <property type="entry name" value="MITOCHONDRIAL GENOME MAINTENANCE EXONUCLEASE 1"/>
    <property type="match status" value="1"/>
</dbReference>
<comment type="similarity">
    <text evidence="1">Belongs to the MGME1 family.</text>
</comment>
<dbReference type="InterPro" id="IPR038726">
    <property type="entry name" value="PDDEXK_AddAB-type"/>
</dbReference>
<dbReference type="Gene3D" id="3.90.320.10">
    <property type="match status" value="1"/>
</dbReference>
<keyword evidence="1 4" id="KW-0269">Exonuclease</keyword>
<feature type="active site" evidence="1">
    <location>
        <position position="205"/>
    </location>
</feature>
<comment type="caution">
    <text evidence="4">The sequence shown here is derived from an EMBL/GenBank/DDBJ whole genome shotgun (WGS) entry which is preliminary data.</text>
</comment>
<feature type="active site" evidence="1">
    <location>
        <position position="218"/>
    </location>
</feature>
<name>A0AAD9R087_ACRCE</name>
<accession>A0AAD9R087</accession>
<dbReference type="GO" id="GO:0043504">
    <property type="term" value="P:mitochondrial DNA repair"/>
    <property type="evidence" value="ECO:0007669"/>
    <property type="project" value="UniProtKB-UniRule"/>
</dbReference>
<reference evidence="4" key="2">
    <citation type="journal article" date="2023" name="Science">
        <title>Genomic signatures of disease resistance in endangered staghorn corals.</title>
        <authorList>
            <person name="Vollmer S.V."/>
            <person name="Selwyn J.D."/>
            <person name="Despard B.A."/>
            <person name="Roesel C.L."/>
        </authorList>
    </citation>
    <scope>NUCLEOTIDE SEQUENCE</scope>
    <source>
        <strain evidence="4">K2</strain>
    </source>
</reference>
<evidence type="ECO:0000313" key="5">
    <source>
        <dbReference type="Proteomes" id="UP001249851"/>
    </source>
</evidence>
<comment type="function">
    <text evidence="1">Metal-dependent single-stranded DNA (ssDNA) exonuclease involved in mitochondrial genome maintenance.</text>
</comment>
<keyword evidence="1" id="KW-0496">Mitochondrion</keyword>
<dbReference type="HAMAP" id="MF_03030">
    <property type="entry name" value="MGME1"/>
    <property type="match status" value="1"/>
</dbReference>
<proteinExistence type="inferred from homology"/>
<dbReference type="InterPro" id="IPR011604">
    <property type="entry name" value="PDDEXK-like_dom_sf"/>
</dbReference>
<keyword evidence="1" id="KW-0540">Nuclease</keyword>
<dbReference type="GO" id="GO:0006264">
    <property type="term" value="P:mitochondrial DNA replication"/>
    <property type="evidence" value="ECO:0007669"/>
    <property type="project" value="TreeGrafter"/>
</dbReference>
<dbReference type="Proteomes" id="UP001249851">
    <property type="component" value="Unassembled WGS sequence"/>
</dbReference>
<gene>
    <name evidence="4" type="ORF">P5673_004346</name>
</gene>
<evidence type="ECO:0000313" key="4">
    <source>
        <dbReference type="EMBL" id="KAK2570660.1"/>
    </source>
</evidence>
<feature type="domain" description="PD-(D/E)XK endonuclease-like" evidence="3">
    <location>
        <begin position="173"/>
        <end position="249"/>
    </location>
</feature>
<dbReference type="EC" id="3.1.-.-" evidence="1"/>
<dbReference type="Pfam" id="PF12705">
    <property type="entry name" value="PDDEXK_1"/>
    <property type="match status" value="1"/>
</dbReference>
<feature type="region of interest" description="Disordered" evidence="2">
    <location>
        <begin position="348"/>
        <end position="373"/>
    </location>
</feature>
<evidence type="ECO:0000256" key="2">
    <source>
        <dbReference type="SAM" id="MobiDB-lite"/>
    </source>
</evidence>
<evidence type="ECO:0000256" key="1">
    <source>
        <dbReference type="HAMAP-Rule" id="MF_03030"/>
    </source>
</evidence>
<dbReference type="PANTHER" id="PTHR31340:SF3">
    <property type="entry name" value="MITOCHONDRIAL GENOME MAINTENANCE EXONUCLEASE 1"/>
    <property type="match status" value="1"/>
</dbReference>
<sequence length="390" mass="44247">MISQFAIKKPSSYAGKVLRWNRCGLRWKGSRSKKKALPSQDVEETHVDITESEFYFPFINKGKTTNKDALSSLTVSPLSIHYSSKRVKNGERIYLDKFQSVTSILNQTKPANEVFALKNWQKAQISELGEEQFKEKRKTISRRGTGFHQEIQAYFKSNETISHEEGVGNSGYWRSISHVLQDIKNVVAVESAVVHPLLKYAGTLDLIAEYKGMLAVIDWKTSAKHKTNLKDCYSYPQQVVAYGAAVCNGVIVIAYENGDPADVHHLSKEMFEVYWLEWLMRLQQYKKKFPETGDTSANMDASVTEKITTPVHHFETMAKTVGAKSMSNIGIPLTQIGKTVKDEDVVEDNEMPSHEKDFASQEESSSSGFESKETWKTSLKNFIYNLFPKK</sequence>
<keyword evidence="1" id="KW-0378">Hydrolase</keyword>
<evidence type="ECO:0000259" key="3">
    <source>
        <dbReference type="Pfam" id="PF12705"/>
    </source>
</evidence>
<dbReference type="GO" id="GO:0008297">
    <property type="term" value="F:single-stranded DNA exodeoxyribonuclease activity"/>
    <property type="evidence" value="ECO:0007669"/>
    <property type="project" value="UniProtKB-UniRule"/>
</dbReference>
<keyword evidence="5" id="KW-1185">Reference proteome</keyword>